<accession>A0A1B6HW95</accession>
<evidence type="ECO:0000313" key="1">
    <source>
        <dbReference type="EMBL" id="JAS78916.1"/>
    </source>
</evidence>
<dbReference type="GO" id="GO:0005743">
    <property type="term" value="C:mitochondrial inner membrane"/>
    <property type="evidence" value="ECO:0007669"/>
    <property type="project" value="TreeGrafter"/>
</dbReference>
<dbReference type="GO" id="GO:0043022">
    <property type="term" value="F:ribosome binding"/>
    <property type="evidence" value="ECO:0007669"/>
    <property type="project" value="TreeGrafter"/>
</dbReference>
<organism evidence="1">
    <name type="scientific">Homalodisca liturata</name>
    <dbReference type="NCBI Taxonomy" id="320908"/>
    <lineage>
        <taxon>Eukaryota</taxon>
        <taxon>Metazoa</taxon>
        <taxon>Ecdysozoa</taxon>
        <taxon>Arthropoda</taxon>
        <taxon>Hexapoda</taxon>
        <taxon>Insecta</taxon>
        <taxon>Pterygota</taxon>
        <taxon>Neoptera</taxon>
        <taxon>Paraneoptera</taxon>
        <taxon>Hemiptera</taxon>
        <taxon>Auchenorrhyncha</taxon>
        <taxon>Membracoidea</taxon>
        <taxon>Cicadellidae</taxon>
        <taxon>Cicadellinae</taxon>
        <taxon>Proconiini</taxon>
        <taxon>Homalodisca</taxon>
    </lineage>
</organism>
<reference evidence="1" key="1">
    <citation type="submission" date="2015-11" db="EMBL/GenBank/DDBJ databases">
        <title>De novo transcriptome assembly of four potential Pierce s Disease insect vectors from Arizona vineyards.</title>
        <authorList>
            <person name="Tassone E.E."/>
        </authorList>
    </citation>
    <scope>NUCLEOTIDE SEQUENCE</scope>
</reference>
<dbReference type="AlphaFoldDB" id="A0A1B6HW95"/>
<sequence>MCNKILVKFVPYSNSNVWGGSYSSANRNFNFMVKSVPNLNYNPSSRNMCLLIQRKPLLSNGHHNPTIPINSLMLTGLPILGCRSYCSNKEQDLPKIMNLPQVVWPSVFKTVRNWILSNFIIMRYFDHEFNLPDFVAGSKQAVESVSGTISRGDLDNLSGLVTPDVITLVRDSLTTFSLKQRQEFAIKSDDIYFCFPYEVGVMFPNEDKNDGENQSRFVEITMCYHALRGLQELKDSGANLPVNLGMMPEYQDKLYICNYRFIREFTKGVQDDWTVNAINHFKPVVHM</sequence>
<dbReference type="EMBL" id="GECU01028790">
    <property type="protein sequence ID" value="JAS78916.1"/>
    <property type="molecule type" value="Transcribed_RNA"/>
</dbReference>
<dbReference type="PANTHER" id="PTHR13333">
    <property type="entry name" value="M-AAA PROTEASE-INTERACTING PROTEIN 1, MITOCHONDRIAL"/>
    <property type="match status" value="1"/>
</dbReference>
<dbReference type="PANTHER" id="PTHR13333:SF5">
    <property type="entry name" value="M-AAA PROTEASE-INTERACTING PROTEIN 1, MITOCHONDRIAL"/>
    <property type="match status" value="1"/>
</dbReference>
<protein>
    <submittedName>
        <fullName evidence="1">Uncharacterized protein</fullName>
    </submittedName>
</protein>
<gene>
    <name evidence="1" type="ORF">g.4701</name>
</gene>
<name>A0A1B6HW95_9HEMI</name>
<dbReference type="GO" id="GO:0032979">
    <property type="term" value="P:protein insertion into mitochondrial inner membrane from matrix"/>
    <property type="evidence" value="ECO:0007669"/>
    <property type="project" value="TreeGrafter"/>
</dbReference>
<proteinExistence type="predicted"/>